<name>A0ABZ0U590_9FIRM</name>
<proteinExistence type="predicted"/>
<dbReference type="InterPro" id="IPR010992">
    <property type="entry name" value="IHF-like_DNA-bd_dom_sf"/>
</dbReference>
<protein>
    <recommendedName>
        <fullName evidence="3">HU domain-containing protein</fullName>
    </recommendedName>
</protein>
<evidence type="ECO:0008006" key="3">
    <source>
        <dbReference type="Google" id="ProtNLM"/>
    </source>
</evidence>
<evidence type="ECO:0000313" key="1">
    <source>
        <dbReference type="EMBL" id="WPX72387.1"/>
    </source>
</evidence>
<dbReference type="SUPFAM" id="SSF47729">
    <property type="entry name" value="IHF-like DNA-binding proteins"/>
    <property type="match status" value="1"/>
</dbReference>
<reference evidence="1" key="1">
    <citation type="submission" date="2023-10" db="EMBL/GenBank/DDBJ databases">
        <title>Genome sequence of Blautia coccoides DSM 935.</title>
        <authorList>
            <person name="Boeer T."/>
            <person name="Bengelsdorf F.R."/>
            <person name="Daniel R."/>
            <person name="Poehlein A."/>
        </authorList>
    </citation>
    <scope>NUCLEOTIDE SEQUENCE [LARGE SCALE GENOMIC DNA]</scope>
    <source>
        <strain evidence="1">DSM 935</strain>
    </source>
</reference>
<dbReference type="EMBL" id="CP136422">
    <property type="protein sequence ID" value="WPX72387.1"/>
    <property type="molecule type" value="Genomic_DNA"/>
</dbReference>
<dbReference type="Proteomes" id="UP001325248">
    <property type="component" value="Chromosome"/>
</dbReference>
<organism evidence="1 2">
    <name type="scientific">Blautia producta</name>
    <dbReference type="NCBI Taxonomy" id="33035"/>
    <lineage>
        <taxon>Bacteria</taxon>
        <taxon>Bacillati</taxon>
        <taxon>Bacillota</taxon>
        <taxon>Clostridia</taxon>
        <taxon>Lachnospirales</taxon>
        <taxon>Lachnospiraceae</taxon>
        <taxon>Blautia</taxon>
    </lineage>
</organism>
<gene>
    <name evidence="1" type="ORF">BLCOC_07230</name>
</gene>
<keyword evidence="2" id="KW-1185">Reference proteome</keyword>
<evidence type="ECO:0000313" key="2">
    <source>
        <dbReference type="Proteomes" id="UP001325248"/>
    </source>
</evidence>
<sequence length="139" mass="16482">MPHGMDENDVIYANSEDQRCYRIKLLTERTKVDTMKDELQINKSIEGKVQMQEIFGKIEKKYGYQTEDIACIWKYIKQEMLNCFQTGASIDLGEGFGEFRTSLFMPMETYGTNRKPRYQVRFKAGTKLKKQLEIWLRTR</sequence>
<accession>A0ABZ0U590</accession>